<sequence length="379" mass="42411">MSFYARLDAVEWYTPSQQSSTDNPIQSDDLDSVELDVDMAQGTPPPDIGSEGSQTSTDELEAFGTHIHTRDTDVYTMPPSDVTNKKSDTVPGWGILKCTEPVPAGINLKTKLNFTRPILECGTSETRRAAHPHYLHITRRTDLHPHDIRCAKIQWNKCIGLNYRIIVEAICEGITVNGKVLSPAAKMEIYGDINGSQDTFPDFEVAFPNGYSFDFQAKLHHGLKYGRFGAVFCVHENFETCITTDERLLDDSDPFQECPLEMIAHSSERENAIARESAPQLLQIEKRYLLDLPLFLADPNPSAQECLTKLKELPVTMQCDSPEPLSLEASATQPAEEAYETHQGSKRKAPSEIDPRAGQRWGFESFSIALDDYSQRGRK</sequence>
<accession>A0AAD7DYX0</accession>
<name>A0AAD7DYX0_MYCRO</name>
<keyword evidence="3" id="KW-1185">Reference proteome</keyword>
<dbReference type="AlphaFoldDB" id="A0AAD7DYX0"/>
<feature type="compositionally biased region" description="Polar residues" evidence="1">
    <location>
        <begin position="14"/>
        <end position="26"/>
    </location>
</feature>
<dbReference type="EMBL" id="JARKIE010000015">
    <property type="protein sequence ID" value="KAJ7702219.1"/>
    <property type="molecule type" value="Genomic_DNA"/>
</dbReference>
<feature type="region of interest" description="Disordered" evidence="1">
    <location>
        <begin position="14"/>
        <end position="55"/>
    </location>
</feature>
<feature type="compositionally biased region" description="Acidic residues" evidence="1">
    <location>
        <begin position="28"/>
        <end position="37"/>
    </location>
</feature>
<evidence type="ECO:0000313" key="2">
    <source>
        <dbReference type="EMBL" id="KAJ7702219.1"/>
    </source>
</evidence>
<protein>
    <submittedName>
        <fullName evidence="2">Uncharacterized protein</fullName>
    </submittedName>
</protein>
<organism evidence="2 3">
    <name type="scientific">Mycena rosella</name>
    <name type="common">Pink bonnet</name>
    <name type="synonym">Agaricus rosellus</name>
    <dbReference type="NCBI Taxonomy" id="1033263"/>
    <lineage>
        <taxon>Eukaryota</taxon>
        <taxon>Fungi</taxon>
        <taxon>Dikarya</taxon>
        <taxon>Basidiomycota</taxon>
        <taxon>Agaricomycotina</taxon>
        <taxon>Agaricomycetes</taxon>
        <taxon>Agaricomycetidae</taxon>
        <taxon>Agaricales</taxon>
        <taxon>Marasmiineae</taxon>
        <taxon>Mycenaceae</taxon>
        <taxon>Mycena</taxon>
    </lineage>
</organism>
<proteinExistence type="predicted"/>
<comment type="caution">
    <text evidence="2">The sequence shown here is derived from an EMBL/GenBank/DDBJ whole genome shotgun (WGS) entry which is preliminary data.</text>
</comment>
<evidence type="ECO:0000313" key="3">
    <source>
        <dbReference type="Proteomes" id="UP001221757"/>
    </source>
</evidence>
<reference evidence="2" key="1">
    <citation type="submission" date="2023-03" db="EMBL/GenBank/DDBJ databases">
        <title>Massive genome expansion in bonnet fungi (Mycena s.s.) driven by repeated elements and novel gene families across ecological guilds.</title>
        <authorList>
            <consortium name="Lawrence Berkeley National Laboratory"/>
            <person name="Harder C.B."/>
            <person name="Miyauchi S."/>
            <person name="Viragh M."/>
            <person name="Kuo A."/>
            <person name="Thoen E."/>
            <person name="Andreopoulos B."/>
            <person name="Lu D."/>
            <person name="Skrede I."/>
            <person name="Drula E."/>
            <person name="Henrissat B."/>
            <person name="Morin E."/>
            <person name="Kohler A."/>
            <person name="Barry K."/>
            <person name="LaButti K."/>
            <person name="Morin E."/>
            <person name="Salamov A."/>
            <person name="Lipzen A."/>
            <person name="Mereny Z."/>
            <person name="Hegedus B."/>
            <person name="Baldrian P."/>
            <person name="Stursova M."/>
            <person name="Weitz H."/>
            <person name="Taylor A."/>
            <person name="Grigoriev I.V."/>
            <person name="Nagy L.G."/>
            <person name="Martin F."/>
            <person name="Kauserud H."/>
        </authorList>
    </citation>
    <scope>NUCLEOTIDE SEQUENCE</scope>
    <source>
        <strain evidence="2">CBHHK067</strain>
    </source>
</reference>
<feature type="region of interest" description="Disordered" evidence="1">
    <location>
        <begin position="328"/>
        <end position="360"/>
    </location>
</feature>
<gene>
    <name evidence="2" type="ORF">B0H17DRAFT_1127802</name>
</gene>
<evidence type="ECO:0000256" key="1">
    <source>
        <dbReference type="SAM" id="MobiDB-lite"/>
    </source>
</evidence>
<dbReference type="Proteomes" id="UP001221757">
    <property type="component" value="Unassembled WGS sequence"/>
</dbReference>